<keyword evidence="3" id="KW-0229">DNA integration</keyword>
<evidence type="ECO:0000259" key="9">
    <source>
        <dbReference type="PROSITE" id="PS51900"/>
    </source>
</evidence>
<feature type="domain" description="Core-binding (CB)" evidence="9">
    <location>
        <begin position="71"/>
        <end position="153"/>
    </location>
</feature>
<feature type="domain" description="Tyr recombinase" evidence="8">
    <location>
        <begin position="179"/>
        <end position="402"/>
    </location>
</feature>
<dbReference type="GO" id="GO:0006310">
    <property type="term" value="P:DNA recombination"/>
    <property type="evidence" value="ECO:0007669"/>
    <property type="project" value="UniProtKB-KW"/>
</dbReference>
<dbReference type="Gene3D" id="1.10.443.10">
    <property type="entry name" value="Intergrase catalytic core"/>
    <property type="match status" value="1"/>
</dbReference>
<dbReference type="InterPro" id="IPR010998">
    <property type="entry name" value="Integrase_recombinase_N"/>
</dbReference>
<dbReference type="InterPro" id="IPR044068">
    <property type="entry name" value="CB"/>
</dbReference>
<dbReference type="SUPFAM" id="SSF54171">
    <property type="entry name" value="DNA-binding domain"/>
    <property type="match status" value="1"/>
</dbReference>
<evidence type="ECO:0000313" key="11">
    <source>
        <dbReference type="Proteomes" id="UP000220752"/>
    </source>
</evidence>
<dbReference type="InterPro" id="IPR002104">
    <property type="entry name" value="Integrase_catalytic"/>
</dbReference>
<dbReference type="CDD" id="cd01189">
    <property type="entry name" value="INT_ICEBs1_C_like"/>
    <property type="match status" value="1"/>
</dbReference>
<reference evidence="10 11" key="1">
    <citation type="journal article" date="2017" name="Front. Microbiol.">
        <title>New Insights into the Diversity of the Genus Faecalibacterium.</title>
        <authorList>
            <person name="Benevides L."/>
            <person name="Burman S."/>
            <person name="Martin R."/>
            <person name="Robert V."/>
            <person name="Thomas M."/>
            <person name="Miquel S."/>
            <person name="Chain F."/>
            <person name="Sokol H."/>
            <person name="Bermudez-Humaran L.G."/>
            <person name="Morrison M."/>
            <person name="Langella P."/>
            <person name="Azevedo V.A."/>
            <person name="Chatel J.M."/>
            <person name="Soares S."/>
        </authorList>
    </citation>
    <scope>NUCLEOTIDE SEQUENCE [LARGE SCALE GENOMIC DNA]</scope>
    <source>
        <strain evidence="11">CNCM I-4540</strain>
    </source>
</reference>
<evidence type="ECO:0000256" key="6">
    <source>
        <dbReference type="PROSITE-ProRule" id="PRU01248"/>
    </source>
</evidence>
<dbReference type="InterPro" id="IPR004191">
    <property type="entry name" value="Integrase_Tn916-type_DNA-bd_N"/>
</dbReference>
<dbReference type="InterPro" id="IPR016177">
    <property type="entry name" value="DNA-bd_dom_sf"/>
</dbReference>
<dbReference type="SUPFAM" id="SSF56349">
    <property type="entry name" value="DNA breaking-rejoining enzymes"/>
    <property type="match status" value="1"/>
</dbReference>
<name>A0A2A6ZBX3_9FIRM</name>
<comment type="similarity">
    <text evidence="2">Belongs to the 'phage' integrase family.</text>
</comment>
<keyword evidence="11" id="KW-1185">Reference proteome</keyword>
<keyword evidence="4 6" id="KW-0238">DNA-binding</keyword>
<evidence type="ECO:0000256" key="1">
    <source>
        <dbReference type="ARBA" id="ARBA00003283"/>
    </source>
</evidence>
<evidence type="ECO:0000259" key="8">
    <source>
        <dbReference type="PROSITE" id="PS51898"/>
    </source>
</evidence>
<sequence length="411" mass="47790">MATTRKDLRGRTLRKGEMQRSSDKRYAYSYTDPLGRRKYIYANDLVTLREKEARLTKDQMDGLDIYVAGKATVNFVFDRYMSLKTNLRQTTRSNYLYMYDRFIRDTFGKKKIAEIRYSDVLQFYNYLLDKQGLQTNTLESVHTLLHPTFQLAVRDEIVRKNPTDGVMAEIKKSSEQTTGVRHALTIPQQRAFMEHIANHPVYCHWWPLFTVLLGTGCRIGEALGLRWDDLDYERRTISINHSLVYYPVGESRNSVLHISKPKTEAGVRTIPMFDTVKDAFEMLHEEQKESGWNDVEIDGMSGFIFCNRFGNVPNPQSVNRAIKRIIADYNAGEEVEAKKRHREAVLLPDFSAHHLRHTFCTRLCEKETNLKVIQSVMGHKDIQTTMDVYAEATEEKKQESFERLAATLDIF</sequence>
<protein>
    <submittedName>
        <fullName evidence="10">Site-specific integrase</fullName>
    </submittedName>
</protein>
<comment type="caution">
    <text evidence="10">The sequence shown here is derived from an EMBL/GenBank/DDBJ whole genome shotgun (WGS) entry which is preliminary data.</text>
</comment>
<gene>
    <name evidence="10" type="ORF">CGS46_07010</name>
</gene>
<dbReference type="AlphaFoldDB" id="A0A2A6ZBX3"/>
<evidence type="ECO:0000256" key="4">
    <source>
        <dbReference type="ARBA" id="ARBA00023125"/>
    </source>
</evidence>
<feature type="region of interest" description="Disordered" evidence="7">
    <location>
        <begin position="1"/>
        <end position="20"/>
    </location>
</feature>
<accession>A0A2A6ZBX3</accession>
<dbReference type="InterPro" id="IPR050090">
    <property type="entry name" value="Tyrosine_recombinase_XerCD"/>
</dbReference>
<dbReference type="GO" id="GO:0008907">
    <property type="term" value="F:integrase activity"/>
    <property type="evidence" value="ECO:0007669"/>
    <property type="project" value="InterPro"/>
</dbReference>
<dbReference type="Gene3D" id="1.10.150.130">
    <property type="match status" value="1"/>
</dbReference>
<dbReference type="GO" id="GO:0003677">
    <property type="term" value="F:DNA binding"/>
    <property type="evidence" value="ECO:0007669"/>
    <property type="project" value="UniProtKB-UniRule"/>
</dbReference>
<dbReference type="Gene3D" id="3.30.160.60">
    <property type="entry name" value="Classic Zinc Finger"/>
    <property type="match status" value="1"/>
</dbReference>
<dbReference type="EMBL" id="NMTQ01000022">
    <property type="protein sequence ID" value="PDX58844.1"/>
    <property type="molecule type" value="Genomic_DNA"/>
</dbReference>
<organism evidence="10 11">
    <name type="scientific">Faecalibacterium langellae</name>
    <dbReference type="NCBI Taxonomy" id="3435293"/>
    <lineage>
        <taxon>Bacteria</taxon>
        <taxon>Bacillati</taxon>
        <taxon>Bacillota</taxon>
        <taxon>Clostridia</taxon>
        <taxon>Eubacteriales</taxon>
        <taxon>Oscillospiraceae</taxon>
        <taxon>Faecalibacterium</taxon>
    </lineage>
</organism>
<evidence type="ECO:0000313" key="10">
    <source>
        <dbReference type="EMBL" id="PDX58844.1"/>
    </source>
</evidence>
<comment type="function">
    <text evidence="1">Site-specific tyrosine recombinase, which acts by catalyzing the cutting and rejoining of the recombining DNA molecules.</text>
</comment>
<dbReference type="PROSITE" id="PS51898">
    <property type="entry name" value="TYR_RECOMBINASE"/>
    <property type="match status" value="1"/>
</dbReference>
<dbReference type="InterPro" id="IPR011010">
    <property type="entry name" value="DNA_brk_join_enz"/>
</dbReference>
<dbReference type="Pfam" id="PF14659">
    <property type="entry name" value="Phage_int_SAM_3"/>
    <property type="match status" value="1"/>
</dbReference>
<evidence type="ECO:0000256" key="7">
    <source>
        <dbReference type="SAM" id="MobiDB-lite"/>
    </source>
</evidence>
<dbReference type="PANTHER" id="PTHR30349:SF41">
    <property type="entry name" value="INTEGRASE_RECOMBINASE PROTEIN MJ0367-RELATED"/>
    <property type="match status" value="1"/>
</dbReference>
<dbReference type="Proteomes" id="UP000220752">
    <property type="component" value="Unassembled WGS sequence"/>
</dbReference>
<proteinExistence type="inferred from homology"/>
<dbReference type="InterPro" id="IPR004107">
    <property type="entry name" value="Integrase_SAM-like_N"/>
</dbReference>
<dbReference type="Pfam" id="PF02920">
    <property type="entry name" value="Integrase_DNA"/>
    <property type="match status" value="1"/>
</dbReference>
<evidence type="ECO:0000256" key="2">
    <source>
        <dbReference type="ARBA" id="ARBA00008857"/>
    </source>
</evidence>
<keyword evidence="5" id="KW-0233">DNA recombination</keyword>
<evidence type="ECO:0000256" key="3">
    <source>
        <dbReference type="ARBA" id="ARBA00022908"/>
    </source>
</evidence>
<dbReference type="PROSITE" id="PS51900">
    <property type="entry name" value="CB"/>
    <property type="match status" value="1"/>
</dbReference>
<dbReference type="PANTHER" id="PTHR30349">
    <property type="entry name" value="PHAGE INTEGRASE-RELATED"/>
    <property type="match status" value="1"/>
</dbReference>
<dbReference type="InterPro" id="IPR013762">
    <property type="entry name" value="Integrase-like_cat_sf"/>
</dbReference>
<evidence type="ECO:0000256" key="5">
    <source>
        <dbReference type="ARBA" id="ARBA00023172"/>
    </source>
</evidence>
<dbReference type="Pfam" id="PF00589">
    <property type="entry name" value="Phage_integrase"/>
    <property type="match status" value="1"/>
</dbReference>